<proteinExistence type="predicted"/>
<reference evidence="1" key="2">
    <citation type="journal article" date="2015" name="Data Brief">
        <title>Shoot transcriptome of the giant reed, Arundo donax.</title>
        <authorList>
            <person name="Barrero R.A."/>
            <person name="Guerrero F.D."/>
            <person name="Moolhuijzen P."/>
            <person name="Goolsby J.A."/>
            <person name="Tidwell J."/>
            <person name="Bellgard S.E."/>
            <person name="Bellgard M.I."/>
        </authorList>
    </citation>
    <scope>NUCLEOTIDE SEQUENCE</scope>
    <source>
        <tissue evidence="1">Shoot tissue taken approximately 20 cm above the soil surface</tissue>
    </source>
</reference>
<dbReference type="AlphaFoldDB" id="A0A0A9QHV4"/>
<sequence>MWGGASRRAQKASTSVGEAASRRPKAS</sequence>
<evidence type="ECO:0000313" key="1">
    <source>
        <dbReference type="EMBL" id="JAD64119.1"/>
    </source>
</evidence>
<name>A0A0A9QHV4_ARUDO</name>
<accession>A0A0A9QHV4</accession>
<organism evidence="1">
    <name type="scientific">Arundo donax</name>
    <name type="common">Giant reed</name>
    <name type="synonym">Donax arundinaceus</name>
    <dbReference type="NCBI Taxonomy" id="35708"/>
    <lineage>
        <taxon>Eukaryota</taxon>
        <taxon>Viridiplantae</taxon>
        <taxon>Streptophyta</taxon>
        <taxon>Embryophyta</taxon>
        <taxon>Tracheophyta</taxon>
        <taxon>Spermatophyta</taxon>
        <taxon>Magnoliopsida</taxon>
        <taxon>Liliopsida</taxon>
        <taxon>Poales</taxon>
        <taxon>Poaceae</taxon>
        <taxon>PACMAD clade</taxon>
        <taxon>Arundinoideae</taxon>
        <taxon>Arundineae</taxon>
        <taxon>Arundo</taxon>
    </lineage>
</organism>
<protein>
    <submittedName>
        <fullName evidence="1">Uncharacterized protein</fullName>
    </submittedName>
</protein>
<dbReference type="EMBL" id="GBRH01233776">
    <property type="protein sequence ID" value="JAD64119.1"/>
    <property type="molecule type" value="Transcribed_RNA"/>
</dbReference>
<reference evidence="1" key="1">
    <citation type="submission" date="2014-09" db="EMBL/GenBank/DDBJ databases">
        <authorList>
            <person name="Magalhaes I.L.F."/>
            <person name="Oliveira U."/>
            <person name="Santos F.R."/>
            <person name="Vidigal T.H.D.A."/>
            <person name="Brescovit A.D."/>
            <person name="Santos A.J."/>
        </authorList>
    </citation>
    <scope>NUCLEOTIDE SEQUENCE</scope>
    <source>
        <tissue evidence="1">Shoot tissue taken approximately 20 cm above the soil surface</tissue>
    </source>
</reference>